<comment type="caution">
    <text evidence="1">The sequence shown here is derived from an EMBL/GenBank/DDBJ whole genome shotgun (WGS) entry which is preliminary data.</text>
</comment>
<protein>
    <submittedName>
        <fullName evidence="1">Uncharacterized protein</fullName>
    </submittedName>
</protein>
<dbReference type="OrthoDB" id="10254947at2759"/>
<dbReference type="InterPro" id="IPR036770">
    <property type="entry name" value="Ankyrin_rpt-contain_sf"/>
</dbReference>
<accession>A0A4C1YGI2</accession>
<organism evidence="1 2">
    <name type="scientific">Eumeta variegata</name>
    <name type="common">Bagworm moth</name>
    <name type="synonym">Eumeta japonica</name>
    <dbReference type="NCBI Taxonomy" id="151549"/>
    <lineage>
        <taxon>Eukaryota</taxon>
        <taxon>Metazoa</taxon>
        <taxon>Ecdysozoa</taxon>
        <taxon>Arthropoda</taxon>
        <taxon>Hexapoda</taxon>
        <taxon>Insecta</taxon>
        <taxon>Pterygota</taxon>
        <taxon>Neoptera</taxon>
        <taxon>Endopterygota</taxon>
        <taxon>Lepidoptera</taxon>
        <taxon>Glossata</taxon>
        <taxon>Ditrysia</taxon>
        <taxon>Tineoidea</taxon>
        <taxon>Psychidae</taxon>
        <taxon>Oiketicinae</taxon>
        <taxon>Eumeta</taxon>
    </lineage>
</organism>
<dbReference type="SMART" id="SM00248">
    <property type="entry name" value="ANK"/>
    <property type="match status" value="2"/>
</dbReference>
<dbReference type="Gene3D" id="1.25.40.20">
    <property type="entry name" value="Ankyrin repeat-containing domain"/>
    <property type="match status" value="1"/>
</dbReference>
<dbReference type="Pfam" id="PF12796">
    <property type="entry name" value="Ank_2"/>
    <property type="match status" value="1"/>
</dbReference>
<reference evidence="1 2" key="1">
    <citation type="journal article" date="2019" name="Commun. Biol.">
        <title>The bagworm genome reveals a unique fibroin gene that provides high tensile strength.</title>
        <authorList>
            <person name="Kono N."/>
            <person name="Nakamura H."/>
            <person name="Ohtoshi R."/>
            <person name="Tomita M."/>
            <person name="Numata K."/>
            <person name="Arakawa K."/>
        </authorList>
    </citation>
    <scope>NUCLEOTIDE SEQUENCE [LARGE SCALE GENOMIC DNA]</scope>
</reference>
<gene>
    <name evidence="1" type="ORF">EVAR_47302_1</name>
</gene>
<evidence type="ECO:0000313" key="2">
    <source>
        <dbReference type="Proteomes" id="UP000299102"/>
    </source>
</evidence>
<sequence length="219" mass="24765">MTCRQLRKFCELWSSWRHIKTDIADMTCIEPPIHLAVLDNDVDFLVRQCVVLRSRKSHVDIFPQKEQLATEVRTPSAGRLAFVADAHHLARLRDAKERNACADFCGSYGNPFVLIFGPVVDHICFRRCFCITGALCMTGLVSLIVSGIRSQTNLKKSALHMAIMKGADVECVKKLLEFQADPFEALEYQKTAFHRAAEAPNPAYMEILLQHVAKYPRSD</sequence>
<dbReference type="Proteomes" id="UP000299102">
    <property type="component" value="Unassembled WGS sequence"/>
</dbReference>
<dbReference type="SUPFAM" id="SSF48403">
    <property type="entry name" value="Ankyrin repeat"/>
    <property type="match status" value="1"/>
</dbReference>
<dbReference type="InterPro" id="IPR002110">
    <property type="entry name" value="Ankyrin_rpt"/>
</dbReference>
<dbReference type="AlphaFoldDB" id="A0A4C1YGI2"/>
<evidence type="ECO:0000313" key="1">
    <source>
        <dbReference type="EMBL" id="GBP75266.1"/>
    </source>
</evidence>
<proteinExistence type="predicted"/>
<dbReference type="EMBL" id="BGZK01001242">
    <property type="protein sequence ID" value="GBP75266.1"/>
    <property type="molecule type" value="Genomic_DNA"/>
</dbReference>
<keyword evidence="2" id="KW-1185">Reference proteome</keyword>
<name>A0A4C1YGI2_EUMVA</name>